<organism evidence="2 3">
    <name type="scientific">Gnathostoma spinigerum</name>
    <dbReference type="NCBI Taxonomy" id="75299"/>
    <lineage>
        <taxon>Eukaryota</taxon>
        <taxon>Metazoa</taxon>
        <taxon>Ecdysozoa</taxon>
        <taxon>Nematoda</taxon>
        <taxon>Chromadorea</taxon>
        <taxon>Rhabditida</taxon>
        <taxon>Spirurina</taxon>
        <taxon>Gnathostomatomorpha</taxon>
        <taxon>Gnathostomatoidea</taxon>
        <taxon>Gnathostomatidae</taxon>
        <taxon>Gnathostoma</taxon>
    </lineage>
</organism>
<comment type="caution">
    <text evidence="2">The sequence shown here is derived from an EMBL/GenBank/DDBJ whole genome shotgun (WGS) entry which is preliminary data.</text>
</comment>
<dbReference type="AlphaFoldDB" id="A0ABD6F2G5"/>
<feature type="compositionally biased region" description="Polar residues" evidence="1">
    <location>
        <begin position="149"/>
        <end position="160"/>
    </location>
</feature>
<reference evidence="2 3" key="1">
    <citation type="submission" date="2024-08" db="EMBL/GenBank/DDBJ databases">
        <title>Gnathostoma spinigerum genome.</title>
        <authorList>
            <person name="Gonzalez-Bertolin B."/>
            <person name="Monzon S."/>
            <person name="Zaballos A."/>
            <person name="Jimenez P."/>
            <person name="Dekumyoy P."/>
            <person name="Varona S."/>
            <person name="Cuesta I."/>
            <person name="Sumanam S."/>
            <person name="Adisakwattana P."/>
            <person name="Gasser R.B."/>
            <person name="Hernandez-Gonzalez A."/>
            <person name="Young N.D."/>
            <person name="Perteguer M.J."/>
        </authorList>
    </citation>
    <scope>NUCLEOTIDE SEQUENCE [LARGE SCALE GENOMIC DNA]</scope>
    <source>
        <strain evidence="2">AL3</strain>
        <tissue evidence="2">Liver</tissue>
    </source>
</reference>
<feature type="region of interest" description="Disordered" evidence="1">
    <location>
        <begin position="121"/>
        <end position="162"/>
    </location>
</feature>
<gene>
    <name evidence="2" type="ORF">AB6A40_011140</name>
</gene>
<keyword evidence="3" id="KW-1185">Reference proteome</keyword>
<proteinExistence type="predicted"/>
<accession>A0ABD6F2G5</accession>
<dbReference type="EMBL" id="JBGFUD010017539">
    <property type="protein sequence ID" value="MFH4984431.1"/>
    <property type="molecule type" value="Genomic_DNA"/>
</dbReference>
<dbReference type="Proteomes" id="UP001608902">
    <property type="component" value="Unassembled WGS sequence"/>
</dbReference>
<evidence type="ECO:0000256" key="1">
    <source>
        <dbReference type="SAM" id="MobiDB-lite"/>
    </source>
</evidence>
<protein>
    <submittedName>
        <fullName evidence="2">Uncharacterized protein</fullName>
    </submittedName>
</protein>
<evidence type="ECO:0000313" key="3">
    <source>
        <dbReference type="Proteomes" id="UP001608902"/>
    </source>
</evidence>
<feature type="compositionally biased region" description="Polar residues" evidence="1">
    <location>
        <begin position="19"/>
        <end position="45"/>
    </location>
</feature>
<sequence length="218" mass="23732">MNSPGSMHLPPSPFAARHSTASPSSFIPQPPQNNVHYSTGLQMPQSPAPGVLAQPQVHPTSPGSVYNPRMGQMGPPQHHPFSYHSQVQPQWVPQSQSHYVGQPQVMGSSGPTQRVMVQRIPYPAPGFSPSMPPSQPAPSQQPPGGVVYSQGNPPSLNQPQPHRAIYPQASQQLMVGQQNVSNPPHYSPGYYQTKSQNPYPHQIYRQQASSVCNIFVVL</sequence>
<name>A0ABD6F2G5_9BILA</name>
<feature type="region of interest" description="Disordered" evidence="1">
    <location>
        <begin position="1"/>
        <end position="80"/>
    </location>
</feature>
<evidence type="ECO:0000313" key="2">
    <source>
        <dbReference type="EMBL" id="MFH4984431.1"/>
    </source>
</evidence>
<feature type="compositionally biased region" description="Pro residues" evidence="1">
    <location>
        <begin position="122"/>
        <end position="141"/>
    </location>
</feature>